<feature type="DNA-binding region" description="Homeobox" evidence="5">
    <location>
        <begin position="194"/>
        <end position="256"/>
    </location>
</feature>
<feature type="region of interest" description="Disordered" evidence="6">
    <location>
        <begin position="1202"/>
        <end position="1237"/>
    </location>
</feature>
<dbReference type="GO" id="GO:0005634">
    <property type="term" value="C:nucleus"/>
    <property type="evidence" value="ECO:0007669"/>
    <property type="project" value="UniProtKB-SubCell"/>
</dbReference>
<keyword evidence="4" id="KW-0863">Zinc-finger</keyword>
<keyword evidence="4" id="KW-0479">Metal-binding</keyword>
<dbReference type="PROSITE" id="PS50157">
    <property type="entry name" value="ZINC_FINGER_C2H2_2"/>
    <property type="match status" value="1"/>
</dbReference>
<dbReference type="GO" id="GO:0008270">
    <property type="term" value="F:zinc ion binding"/>
    <property type="evidence" value="ECO:0007669"/>
    <property type="project" value="UniProtKB-KW"/>
</dbReference>
<feature type="compositionally biased region" description="Polar residues" evidence="6">
    <location>
        <begin position="1226"/>
        <end position="1235"/>
    </location>
</feature>
<feature type="domain" description="HTH CENPB-type" evidence="9">
    <location>
        <begin position="783"/>
        <end position="857"/>
    </location>
</feature>
<keyword evidence="11" id="KW-1185">Reference proteome</keyword>
<proteinExistence type="predicted"/>
<gene>
    <name evidence="10" type="ORF">QBC47DRAFT_107575</name>
</gene>
<feature type="region of interest" description="Disordered" evidence="6">
    <location>
        <begin position="1271"/>
        <end position="1307"/>
    </location>
</feature>
<dbReference type="InterPro" id="IPR001356">
    <property type="entry name" value="HD"/>
</dbReference>
<dbReference type="PROSITE" id="PS50071">
    <property type="entry name" value="HOMEOBOX_2"/>
    <property type="match status" value="1"/>
</dbReference>
<dbReference type="GO" id="GO:0003677">
    <property type="term" value="F:DNA binding"/>
    <property type="evidence" value="ECO:0007669"/>
    <property type="project" value="UniProtKB-UniRule"/>
</dbReference>
<organism evidence="10 11">
    <name type="scientific">Echria macrotheca</name>
    <dbReference type="NCBI Taxonomy" id="438768"/>
    <lineage>
        <taxon>Eukaryota</taxon>
        <taxon>Fungi</taxon>
        <taxon>Dikarya</taxon>
        <taxon>Ascomycota</taxon>
        <taxon>Pezizomycotina</taxon>
        <taxon>Sordariomycetes</taxon>
        <taxon>Sordariomycetidae</taxon>
        <taxon>Sordariales</taxon>
        <taxon>Schizotheciaceae</taxon>
        <taxon>Echria</taxon>
    </lineage>
</organism>
<dbReference type="EMBL" id="MU839828">
    <property type="protein sequence ID" value="KAK1759465.1"/>
    <property type="molecule type" value="Genomic_DNA"/>
</dbReference>
<dbReference type="SMART" id="SM00355">
    <property type="entry name" value="ZnF_C2H2"/>
    <property type="match status" value="3"/>
</dbReference>
<sequence length="1307" mass="142743">MPVIPEMDEFVNWDNAGPASGPAPDMMAPSLAAMNDLHDLDLALENVDGDDFSFWALQHYENSNFPAIDPTLDMDLSLDVSPKAFEASFETPDAPCAHCQSGNYQCKRIREGKYKGYCTSCVALRCACSFGLTDPTPYPTDTAFPHNPWPVMGDHPDAITQEDVLLEGLPATSAFDAAGLTSTTGPDGNAAGSGKKASARFSRESVKILKNWLSTHSKHPYPNEDEKKMLQKQTGLDKTQITNWLANARRRKKIVAPRSTSPGVRTWANAIDIPARPGTPASLEYMNPLQRWQNSPPEHEPASVTAIARAVTASTASNVSSGLNSPYSFNFTDDGSGRSLCAVSSTSSIETSFSSGGSFASAFSRGSRGSLGSFGSFDRGRRRRRRKVATRKAEGKAPPLSAPLKAFQCTFCTETFRTKHDWQRHEKSLHLSLERWVCTPDGPRAFNPENGQVSCVFCGEANPDEAHLESHNHSACQERTLAERTFYRKDHLRQHLKLVHGVKFVGWSMDQWRVATPEIRSRCGFCGIVMDTWTIRVDHLAEHFKTGTTMADWKGDWGFDEPVLEMVENSIPPYLIHDERNSPYPFEATGGAVETPRNAYELIKSELLFYMVAHKQTKGVMPTDAELHLEACRIVFGAEVISQQGISSKPSWLRDLLLSSDEIARKAKLAPIRGQHDSRQNRLAINGKDNIFEDDTMETELHEYVKARRLLGLTAMDHELQVEACKIIGRMEESSPFPSDEVANFLLRQIHSSTKWLADFRQRAVLPRSEDVEDEAVRSKDPTKIDSTIHNYSRLESELAEYVRNQRAMGVEPSDADLQRQARIIIYEFDDGWNQTAADNAAWLSAFKQRHSSPEASAAALASQQPLTIASVTSGASSTSKSPVGFGQTAPAGTSSPGGSSGRGEGSIKIGPYFFNDANCYRRLARELSRFVQSTMSPNNPNCHIPTDEELQHQARWILYDDDDPWNQTAADNAEWLRRFKREVGILTDSSLPGLPQGLQWSIAQGGSGFAPPYAFLNPNAAVAPLNCDSINITMREGVKPIPAEGTTATKYLQGFGTRHQPPATVFCSRELENGLVSYVSSEVALLGEQGFPSDDAIRTRARDILKTPSTAADDAVLLEKFKRMMRTRLGLTNAVLDSQDIGLDLSNMDMDALAGGLGLDLDLDQTSQQLLQSPAQSLGLQQSQSPSSQIDILMSGVSGTGMDLLMPPTTHMTSSGGGGSSSSSAANNNTTNDGSLLGLENVTTLTEGELDDMLKDIHFDFPDLSSSSVMTDSPGAAGGGGGAGMSPLTTTNTTTTGENSMNMNMN</sequence>
<protein>
    <submittedName>
        <fullName evidence="10">C2H2 type zinc finger-containing protein</fullName>
    </submittedName>
</protein>
<dbReference type="InterPro" id="IPR009057">
    <property type="entry name" value="Homeodomain-like_sf"/>
</dbReference>
<dbReference type="GO" id="GO:0006355">
    <property type="term" value="P:regulation of DNA-templated transcription"/>
    <property type="evidence" value="ECO:0007669"/>
    <property type="project" value="InterPro"/>
</dbReference>
<feature type="domain" description="Homeobox" evidence="7">
    <location>
        <begin position="192"/>
        <end position="255"/>
    </location>
</feature>
<dbReference type="Proteomes" id="UP001239445">
    <property type="component" value="Unassembled WGS sequence"/>
</dbReference>
<evidence type="ECO:0000256" key="2">
    <source>
        <dbReference type="ARBA" id="ARBA00023155"/>
    </source>
</evidence>
<feature type="compositionally biased region" description="Basic residues" evidence="6">
    <location>
        <begin position="380"/>
        <end position="390"/>
    </location>
</feature>
<feature type="compositionally biased region" description="Low complexity" evidence="6">
    <location>
        <begin position="873"/>
        <end position="885"/>
    </location>
</feature>
<dbReference type="SUPFAM" id="SSF46689">
    <property type="entry name" value="Homeodomain-like"/>
    <property type="match status" value="2"/>
</dbReference>
<feature type="domain" description="C2H2-type" evidence="8">
    <location>
        <begin position="407"/>
        <end position="435"/>
    </location>
</feature>
<comment type="subcellular location">
    <subcellularLocation>
        <location evidence="5">Nucleus</location>
    </subcellularLocation>
</comment>
<evidence type="ECO:0000259" key="7">
    <source>
        <dbReference type="PROSITE" id="PS50071"/>
    </source>
</evidence>
<dbReference type="Pfam" id="PF05920">
    <property type="entry name" value="Homeobox_KN"/>
    <property type="match status" value="1"/>
</dbReference>
<dbReference type="Pfam" id="PF03221">
    <property type="entry name" value="HTH_Tnp_Tc5"/>
    <property type="match status" value="1"/>
</dbReference>
<evidence type="ECO:0000313" key="10">
    <source>
        <dbReference type="EMBL" id="KAK1759465.1"/>
    </source>
</evidence>
<dbReference type="PROSITE" id="PS00028">
    <property type="entry name" value="ZINC_FINGER_C2H2_1"/>
    <property type="match status" value="1"/>
</dbReference>
<comment type="caution">
    <text evidence="10">The sequence shown here is derived from an EMBL/GenBank/DDBJ whole genome shotgun (WGS) entry which is preliminary data.</text>
</comment>
<dbReference type="InterPro" id="IPR050224">
    <property type="entry name" value="TALE_homeobox"/>
</dbReference>
<feature type="compositionally biased region" description="Low complexity" evidence="6">
    <location>
        <begin position="1290"/>
        <end position="1307"/>
    </location>
</feature>
<evidence type="ECO:0000256" key="4">
    <source>
        <dbReference type="PROSITE-ProRule" id="PRU00042"/>
    </source>
</evidence>
<dbReference type="InterPro" id="IPR006600">
    <property type="entry name" value="HTH_CenpB_DNA-bd_dom"/>
</dbReference>
<keyword evidence="2 5" id="KW-0371">Homeobox</keyword>
<dbReference type="SMART" id="SM00389">
    <property type="entry name" value="HOX"/>
    <property type="match status" value="1"/>
</dbReference>
<keyword evidence="1 5" id="KW-0238">DNA-binding</keyword>
<reference evidence="10" key="1">
    <citation type="submission" date="2023-06" db="EMBL/GenBank/DDBJ databases">
        <title>Genome-scale phylogeny and comparative genomics of the fungal order Sordariales.</title>
        <authorList>
            <consortium name="Lawrence Berkeley National Laboratory"/>
            <person name="Hensen N."/>
            <person name="Bonometti L."/>
            <person name="Westerberg I."/>
            <person name="Brannstrom I.O."/>
            <person name="Guillou S."/>
            <person name="Cros-Aarteil S."/>
            <person name="Calhoun S."/>
            <person name="Haridas S."/>
            <person name="Kuo A."/>
            <person name="Mondo S."/>
            <person name="Pangilinan J."/>
            <person name="Riley R."/>
            <person name="Labutti K."/>
            <person name="Andreopoulos B."/>
            <person name="Lipzen A."/>
            <person name="Chen C."/>
            <person name="Yanf M."/>
            <person name="Daum C."/>
            <person name="Ng V."/>
            <person name="Clum A."/>
            <person name="Steindorff A."/>
            <person name="Ohm R."/>
            <person name="Martin F."/>
            <person name="Silar P."/>
            <person name="Natvig D."/>
            <person name="Lalanne C."/>
            <person name="Gautier V."/>
            <person name="Ament-Velasquez S.L."/>
            <person name="Kruys A."/>
            <person name="Hutchinson M.I."/>
            <person name="Powell A.J."/>
            <person name="Barry K."/>
            <person name="Miller A.N."/>
            <person name="Grigoriev I.V."/>
            <person name="Debuchy R."/>
            <person name="Gladieux P."/>
            <person name="Thoren M.H."/>
            <person name="Johannesson H."/>
        </authorList>
    </citation>
    <scope>NUCLEOTIDE SEQUENCE</scope>
    <source>
        <strain evidence="10">PSN4</strain>
    </source>
</reference>
<keyword evidence="3 5" id="KW-0539">Nucleus</keyword>
<feature type="region of interest" description="Disordered" evidence="6">
    <location>
        <begin position="374"/>
        <end position="399"/>
    </location>
</feature>
<evidence type="ECO:0000256" key="6">
    <source>
        <dbReference type="SAM" id="MobiDB-lite"/>
    </source>
</evidence>
<evidence type="ECO:0000256" key="3">
    <source>
        <dbReference type="ARBA" id="ARBA00023242"/>
    </source>
</evidence>
<dbReference type="CDD" id="cd00086">
    <property type="entry name" value="homeodomain"/>
    <property type="match status" value="1"/>
</dbReference>
<dbReference type="PANTHER" id="PTHR11850">
    <property type="entry name" value="HOMEOBOX PROTEIN TRANSCRIPTION FACTORS"/>
    <property type="match status" value="1"/>
</dbReference>
<dbReference type="InterPro" id="IPR008422">
    <property type="entry name" value="KN_HD"/>
</dbReference>
<evidence type="ECO:0000259" key="9">
    <source>
        <dbReference type="PROSITE" id="PS51253"/>
    </source>
</evidence>
<accession>A0AAJ0FFV1</accession>
<evidence type="ECO:0000313" key="11">
    <source>
        <dbReference type="Proteomes" id="UP001239445"/>
    </source>
</evidence>
<dbReference type="PROSITE" id="PS51253">
    <property type="entry name" value="HTH_CENPB"/>
    <property type="match status" value="1"/>
</dbReference>
<evidence type="ECO:0000259" key="8">
    <source>
        <dbReference type="PROSITE" id="PS50157"/>
    </source>
</evidence>
<dbReference type="Gene3D" id="1.10.10.60">
    <property type="entry name" value="Homeodomain-like"/>
    <property type="match status" value="2"/>
</dbReference>
<evidence type="ECO:0000256" key="1">
    <source>
        <dbReference type="ARBA" id="ARBA00023125"/>
    </source>
</evidence>
<dbReference type="InterPro" id="IPR013087">
    <property type="entry name" value="Znf_C2H2_type"/>
</dbReference>
<evidence type="ECO:0000256" key="5">
    <source>
        <dbReference type="PROSITE-ProRule" id="PRU00108"/>
    </source>
</evidence>
<name>A0AAJ0FFV1_9PEZI</name>
<feature type="region of interest" description="Disordered" evidence="6">
    <location>
        <begin position="873"/>
        <end position="904"/>
    </location>
</feature>
<keyword evidence="4" id="KW-0862">Zinc</keyword>